<gene>
    <name evidence="2" type="ORF">AZE34_00285</name>
</gene>
<evidence type="ECO:0000313" key="2">
    <source>
        <dbReference type="EMBL" id="AVI05255.1"/>
    </source>
</evidence>
<dbReference type="Pfam" id="PF07187">
    <property type="entry name" value="DUF1405"/>
    <property type="match status" value="1"/>
</dbReference>
<feature type="transmembrane region" description="Helical" evidence="1">
    <location>
        <begin position="135"/>
        <end position="155"/>
    </location>
</feature>
<dbReference type="EMBL" id="CP014567">
    <property type="protein sequence ID" value="AVI05255.1"/>
    <property type="molecule type" value="Genomic_DNA"/>
</dbReference>
<dbReference type="PANTHER" id="PTHR40042:SF1">
    <property type="entry name" value="DUF1405 DOMAIN-CONTAINING PROTEIN"/>
    <property type="match status" value="1"/>
</dbReference>
<dbReference type="RefSeq" id="WP_037541030.1">
    <property type="nucleotide sequence ID" value="NZ_CP014107.1"/>
</dbReference>
<evidence type="ECO:0008006" key="3">
    <source>
        <dbReference type="Google" id="ProtNLM"/>
    </source>
</evidence>
<dbReference type="InterPro" id="IPR009845">
    <property type="entry name" value="DUF1405"/>
</dbReference>
<proteinExistence type="predicted"/>
<feature type="transmembrane region" description="Helical" evidence="1">
    <location>
        <begin position="167"/>
        <end position="187"/>
    </location>
</feature>
<reference evidence="2" key="1">
    <citation type="submission" date="2016-02" db="EMBL/GenBank/DDBJ databases">
        <title>Genomic sequence of a clinical Staphylococcus hominis isolate.</title>
        <authorList>
            <person name="McClure J.M."/>
            <person name="Zhang K."/>
        </authorList>
    </citation>
    <scope>NUCLEOTIDE SEQUENCE</scope>
    <source>
        <strain evidence="2">C34847</strain>
    </source>
</reference>
<name>A0A3S7GS72_STAHO</name>
<feature type="transmembrane region" description="Helical" evidence="1">
    <location>
        <begin position="82"/>
        <end position="101"/>
    </location>
</feature>
<sequence>MPTLRQLWELSLYQRSILVILLICNVLGTIYGFIWYGDQLLKTQWHYLIFVPDSPIASLFLCISICLIILNKQNSIIEGLAFVTLFKYGLWAVIMNFIMIINNDDITIMNVFLIISHGIMVLESIYFYPRFNISMLSLFISMIWVFNNDYVDYILKKYPYYDFIQQHVNLVAFIALWLSIISLMLYYNFNKLIKVKLFAKKIDSQ</sequence>
<dbReference type="PANTHER" id="PTHR40042">
    <property type="entry name" value="HYPOTHETICAL MEMBRANE SPANNING PROTEIN"/>
    <property type="match status" value="1"/>
</dbReference>
<organism evidence="2">
    <name type="scientific">Staphylococcus hominis</name>
    <dbReference type="NCBI Taxonomy" id="1290"/>
    <lineage>
        <taxon>Bacteria</taxon>
        <taxon>Bacillati</taxon>
        <taxon>Bacillota</taxon>
        <taxon>Bacilli</taxon>
        <taxon>Bacillales</taxon>
        <taxon>Staphylococcaceae</taxon>
        <taxon>Staphylococcus</taxon>
    </lineage>
</organism>
<keyword evidence="1" id="KW-0812">Transmembrane</keyword>
<accession>A0A3S7GS72</accession>
<keyword evidence="1" id="KW-1133">Transmembrane helix</keyword>
<feature type="transmembrane region" description="Helical" evidence="1">
    <location>
        <begin position="107"/>
        <end position="128"/>
    </location>
</feature>
<keyword evidence="1" id="KW-0472">Membrane</keyword>
<evidence type="ECO:0000256" key="1">
    <source>
        <dbReference type="SAM" id="Phobius"/>
    </source>
</evidence>
<protein>
    <recommendedName>
        <fullName evidence="3">DUF1405 domain-containing protein</fullName>
    </recommendedName>
</protein>
<feature type="transmembrane region" description="Helical" evidence="1">
    <location>
        <begin position="47"/>
        <end position="70"/>
    </location>
</feature>
<feature type="transmembrane region" description="Helical" evidence="1">
    <location>
        <begin position="12"/>
        <end position="35"/>
    </location>
</feature>
<dbReference type="AlphaFoldDB" id="A0A3S7GS72"/>